<proteinExistence type="predicted"/>
<evidence type="ECO:0000259" key="2">
    <source>
        <dbReference type="PROSITE" id="PS51746"/>
    </source>
</evidence>
<dbReference type="Proteomes" id="UP000824540">
    <property type="component" value="Unassembled WGS sequence"/>
</dbReference>
<dbReference type="PANTHER" id="PTHR13832">
    <property type="entry name" value="PROTEIN PHOSPHATASE 2C"/>
    <property type="match status" value="1"/>
</dbReference>
<dbReference type="CDD" id="cd00143">
    <property type="entry name" value="PP2Cc"/>
    <property type="match status" value="1"/>
</dbReference>
<feature type="compositionally biased region" description="Polar residues" evidence="1">
    <location>
        <begin position="209"/>
        <end position="220"/>
    </location>
</feature>
<dbReference type="InterPro" id="IPR001932">
    <property type="entry name" value="PPM-type_phosphatase-like_dom"/>
</dbReference>
<dbReference type="OrthoDB" id="10264738at2759"/>
<dbReference type="GO" id="GO:0005634">
    <property type="term" value="C:nucleus"/>
    <property type="evidence" value="ECO:0007669"/>
    <property type="project" value="TreeGrafter"/>
</dbReference>
<dbReference type="Gene3D" id="3.60.40.10">
    <property type="entry name" value="PPM-type phosphatase domain"/>
    <property type="match status" value="1"/>
</dbReference>
<feature type="region of interest" description="Disordered" evidence="1">
    <location>
        <begin position="191"/>
        <end position="220"/>
    </location>
</feature>
<gene>
    <name evidence="3" type="ORF">JZ751_012788</name>
</gene>
<dbReference type="SUPFAM" id="SSF81606">
    <property type="entry name" value="PP2C-like"/>
    <property type="match status" value="1"/>
</dbReference>
<feature type="domain" description="PPM-type phosphatase" evidence="2">
    <location>
        <begin position="1"/>
        <end position="184"/>
    </location>
</feature>
<reference evidence="3" key="1">
    <citation type="thesis" date="2021" institute="BYU ScholarsArchive" country="Provo, UT, USA">
        <title>Applications of and Algorithms for Genome Assembly and Genomic Analyses with an Emphasis on Marine Teleosts.</title>
        <authorList>
            <person name="Pickett B.D."/>
        </authorList>
    </citation>
    <scope>NUCLEOTIDE SEQUENCE</scope>
    <source>
        <strain evidence="3">HI-2016</strain>
    </source>
</reference>
<dbReference type="InterPro" id="IPR036457">
    <property type="entry name" value="PPM-type-like_dom_sf"/>
</dbReference>
<keyword evidence="4" id="KW-1185">Reference proteome</keyword>
<name>A0A8T2MKR7_9TELE</name>
<evidence type="ECO:0000256" key="1">
    <source>
        <dbReference type="SAM" id="MobiDB-lite"/>
    </source>
</evidence>
<dbReference type="PROSITE" id="PS51746">
    <property type="entry name" value="PPM_2"/>
    <property type="match status" value="1"/>
</dbReference>
<protein>
    <recommendedName>
        <fullName evidence="2">PPM-type phosphatase domain-containing protein</fullName>
    </recommendedName>
</protein>
<dbReference type="InterPro" id="IPR015655">
    <property type="entry name" value="PP2C"/>
</dbReference>
<evidence type="ECO:0000313" key="4">
    <source>
        <dbReference type="Proteomes" id="UP000824540"/>
    </source>
</evidence>
<comment type="caution">
    <text evidence="3">The sequence shown here is derived from an EMBL/GenBank/DDBJ whole genome shotgun (WGS) entry which is preliminary data.</text>
</comment>
<dbReference type="EMBL" id="JAFBMS010002040">
    <property type="protein sequence ID" value="KAG9328605.1"/>
    <property type="molecule type" value="Genomic_DNA"/>
</dbReference>
<dbReference type="AlphaFoldDB" id="A0A8T2MKR7"/>
<dbReference type="GO" id="GO:0004722">
    <property type="term" value="F:protein serine/threonine phosphatase activity"/>
    <property type="evidence" value="ECO:0007669"/>
    <property type="project" value="InterPro"/>
</dbReference>
<organism evidence="3 4">
    <name type="scientific">Albula glossodonta</name>
    <name type="common">roundjaw bonefish</name>
    <dbReference type="NCBI Taxonomy" id="121402"/>
    <lineage>
        <taxon>Eukaryota</taxon>
        <taxon>Metazoa</taxon>
        <taxon>Chordata</taxon>
        <taxon>Craniata</taxon>
        <taxon>Vertebrata</taxon>
        <taxon>Euteleostomi</taxon>
        <taxon>Actinopterygii</taxon>
        <taxon>Neopterygii</taxon>
        <taxon>Teleostei</taxon>
        <taxon>Albuliformes</taxon>
        <taxon>Albulidae</taxon>
        <taxon>Albula</taxon>
    </lineage>
</organism>
<accession>A0A8T2MKR7</accession>
<dbReference type="GO" id="GO:0005829">
    <property type="term" value="C:cytosol"/>
    <property type="evidence" value="ECO:0007669"/>
    <property type="project" value="TreeGrafter"/>
</dbReference>
<dbReference type="Pfam" id="PF00481">
    <property type="entry name" value="PP2C"/>
    <property type="match status" value="1"/>
</dbReference>
<evidence type="ECO:0000313" key="3">
    <source>
        <dbReference type="EMBL" id="KAG9328605.1"/>
    </source>
</evidence>
<dbReference type="SMART" id="SM00332">
    <property type="entry name" value="PP2Cc"/>
    <property type="match status" value="1"/>
</dbReference>
<sequence length="220" mass="24145">MDNFVLAEFARFVDERSVFQSWIGKYINYICLSEHIIVPKMCVFWGGCPMVTAQRGLNPVVFFQDEKRRIEDLGGCIAFMGCWRVNGTYAVSRAIGDFDQKPYISSEADCSSVHLTGEEDYVLLACDGFFDTVRVADVPGLVQEALREGEGAIGDVAAATAQRLVAQAKSAGSSDNITVLLVFLRDPEQLRQEAKRQGAAPPVCGSHQEAPQAQQGPFDQ</sequence>
<dbReference type="PANTHER" id="PTHR13832:SF233">
    <property type="entry name" value="PROTEIN PHOSPHATASE 1F"/>
    <property type="match status" value="1"/>
</dbReference>